<dbReference type="RefSeq" id="WP_169628938.1">
    <property type="nucleotide sequence ID" value="NZ_JABCMA010000025.1"/>
</dbReference>
<dbReference type="EMBL" id="JABCMA010000025">
    <property type="protein sequence ID" value="NMR75578.1"/>
    <property type="molecule type" value="Genomic_DNA"/>
</dbReference>
<accession>A0A7Y0QYZ7</accession>
<evidence type="ECO:0000313" key="1">
    <source>
        <dbReference type="EMBL" id="NMR75578.1"/>
    </source>
</evidence>
<gene>
    <name evidence="1" type="ORF">HKB35_18340</name>
</gene>
<name>A0A7Y0QYZ7_VIBAL</name>
<proteinExistence type="predicted"/>
<dbReference type="Proteomes" id="UP000565155">
    <property type="component" value="Unassembled WGS sequence"/>
</dbReference>
<evidence type="ECO:0008006" key="3">
    <source>
        <dbReference type="Google" id="ProtNLM"/>
    </source>
</evidence>
<organism evidence="1 2">
    <name type="scientific">Vibrio alginolyticus</name>
    <dbReference type="NCBI Taxonomy" id="663"/>
    <lineage>
        <taxon>Bacteria</taxon>
        <taxon>Pseudomonadati</taxon>
        <taxon>Pseudomonadota</taxon>
        <taxon>Gammaproteobacteria</taxon>
        <taxon>Vibrionales</taxon>
        <taxon>Vibrionaceae</taxon>
        <taxon>Vibrio</taxon>
    </lineage>
</organism>
<sequence length="110" mass="12637">MFTIRHRYHYGLIDINEDGVADGHSVAENEIPALRKDGEYIYRPFRGALDNIYLLHVQKVKLVNIVAYCDDELGLFGWQDVPLDHYVVGVYRDGGYYVLTKNGQLISHPL</sequence>
<dbReference type="AlphaFoldDB" id="A0A7Y0QYZ7"/>
<reference evidence="1 2" key="1">
    <citation type="submission" date="2020-04" db="EMBL/GenBank/DDBJ databases">
        <title>Whole-genome sequencing of Vibrio spp. from China reveals different genetic environments of blaCTX-M-14 among diverse lineages.</title>
        <authorList>
            <person name="Zheng Z."/>
            <person name="Ye L."/>
            <person name="Chen S."/>
        </authorList>
    </citation>
    <scope>NUCLEOTIDE SEQUENCE [LARGE SCALE GENOMIC DNA]</scope>
    <source>
        <strain evidence="1 2">Vb1636</strain>
    </source>
</reference>
<comment type="caution">
    <text evidence="1">The sequence shown here is derived from an EMBL/GenBank/DDBJ whole genome shotgun (WGS) entry which is preliminary data.</text>
</comment>
<protein>
    <recommendedName>
        <fullName evidence="3">WG repeat-containing protein</fullName>
    </recommendedName>
</protein>
<evidence type="ECO:0000313" key="2">
    <source>
        <dbReference type="Proteomes" id="UP000565155"/>
    </source>
</evidence>